<dbReference type="GO" id="GO:0004316">
    <property type="term" value="F:3-oxoacyl-[acyl-carrier-protein] reductase (NADPH) activity"/>
    <property type="evidence" value="ECO:0007669"/>
    <property type="project" value="UniProtKB-EC"/>
</dbReference>
<dbReference type="SUPFAM" id="SSF51735">
    <property type="entry name" value="NAD(P)-binding Rossmann-fold domains"/>
    <property type="match status" value="1"/>
</dbReference>
<dbReference type="EC" id="1.1.1.100" evidence="2"/>
<protein>
    <submittedName>
        <fullName evidence="2">3-oxoacyl-ACP synthase</fullName>
        <ecNumber evidence="2">1.1.1.100</ecNumber>
    </submittedName>
</protein>
<evidence type="ECO:0000313" key="2">
    <source>
        <dbReference type="EMBL" id="CUP77831.1"/>
    </source>
</evidence>
<organism evidence="2 3">
    <name type="scientific">Bacteroides uniformis</name>
    <dbReference type="NCBI Taxonomy" id="820"/>
    <lineage>
        <taxon>Bacteria</taxon>
        <taxon>Pseudomonadati</taxon>
        <taxon>Bacteroidota</taxon>
        <taxon>Bacteroidia</taxon>
        <taxon>Bacteroidales</taxon>
        <taxon>Bacteroidaceae</taxon>
        <taxon>Bacteroides</taxon>
    </lineage>
</organism>
<dbReference type="InterPro" id="IPR036291">
    <property type="entry name" value="NAD(P)-bd_dom_sf"/>
</dbReference>
<dbReference type="PROSITE" id="PS00061">
    <property type="entry name" value="ADH_SHORT"/>
    <property type="match status" value="1"/>
</dbReference>
<dbReference type="PANTHER" id="PTHR42760">
    <property type="entry name" value="SHORT-CHAIN DEHYDROGENASES/REDUCTASES FAMILY MEMBER"/>
    <property type="match status" value="1"/>
</dbReference>
<comment type="similarity">
    <text evidence="1">Belongs to the short-chain dehydrogenases/reductases (SDR) family.</text>
</comment>
<dbReference type="Pfam" id="PF13561">
    <property type="entry name" value="adh_short_C2"/>
    <property type="match status" value="1"/>
</dbReference>
<evidence type="ECO:0000256" key="1">
    <source>
        <dbReference type="ARBA" id="ARBA00006484"/>
    </source>
</evidence>
<keyword evidence="2" id="KW-0560">Oxidoreductase</keyword>
<dbReference type="InterPro" id="IPR020904">
    <property type="entry name" value="Sc_DH/Rdtase_CS"/>
</dbReference>
<dbReference type="InterPro" id="IPR002347">
    <property type="entry name" value="SDR_fam"/>
</dbReference>
<reference evidence="2 3" key="1">
    <citation type="submission" date="2015-09" db="EMBL/GenBank/DDBJ databases">
        <authorList>
            <consortium name="Pathogen Informatics"/>
        </authorList>
    </citation>
    <scope>NUCLEOTIDE SEQUENCE [LARGE SCALE GENOMIC DNA]</scope>
    <source>
        <strain evidence="2 3">2789STDY5834898</strain>
    </source>
</reference>
<dbReference type="PRINTS" id="PR00080">
    <property type="entry name" value="SDRFAMILY"/>
</dbReference>
<accession>A0A174R0Z5</accession>
<name>A0A174R0Z5_BACUN</name>
<proteinExistence type="inferred from homology"/>
<dbReference type="AlphaFoldDB" id="A0A174R0Z5"/>
<dbReference type="PRINTS" id="PR00081">
    <property type="entry name" value="GDHRDH"/>
</dbReference>
<dbReference type="FunFam" id="3.40.50.720:FF:000084">
    <property type="entry name" value="Short-chain dehydrogenase reductase"/>
    <property type="match status" value="1"/>
</dbReference>
<dbReference type="RefSeq" id="WP_057253337.1">
    <property type="nucleotide sequence ID" value="NZ_CZAO01000010.1"/>
</dbReference>
<evidence type="ECO:0000313" key="3">
    <source>
        <dbReference type="Proteomes" id="UP000095766"/>
    </source>
</evidence>
<dbReference type="Gene3D" id="3.40.50.720">
    <property type="entry name" value="NAD(P)-binding Rossmann-like Domain"/>
    <property type="match status" value="1"/>
</dbReference>
<dbReference type="NCBIfam" id="NF005559">
    <property type="entry name" value="PRK07231.1"/>
    <property type="match status" value="1"/>
</dbReference>
<sequence length="242" mass="25781">MEKLLEGKVVLITGAGRGIGKCIAQRFMEDGAIVYTNDIAEGDMAEWSEYPICFDVTDSIAVKQSLMKIYKEQGRIDCIVNNAAIIANQKLGMVPKPLMEKMFAVNVIAVIDIIQIASRLMARTGGGSIINIASVTAVVGSPGQVAYSSTKGAIVSMTKSAAKELASQGIRVNAVAPGIIKTERFAELYESDSDKIDKRIERIALGRLGTPEDIADACSFLASDRSSYISGHILSVDGCASI</sequence>
<dbReference type="EMBL" id="CZAO01000010">
    <property type="protein sequence ID" value="CUP77831.1"/>
    <property type="molecule type" value="Genomic_DNA"/>
</dbReference>
<gene>
    <name evidence="2" type="primary">fabG_2</name>
    <name evidence="2" type="ORF">ERS852510_02329</name>
</gene>
<dbReference type="Proteomes" id="UP000095766">
    <property type="component" value="Unassembled WGS sequence"/>
</dbReference>